<dbReference type="InterPro" id="IPR006665">
    <property type="entry name" value="OmpA-like"/>
</dbReference>
<feature type="signal peptide" evidence="3">
    <location>
        <begin position="1"/>
        <end position="24"/>
    </location>
</feature>
<organism evidence="5 6">
    <name type="scientific">Rhodovulum iodosum</name>
    <dbReference type="NCBI Taxonomy" id="68291"/>
    <lineage>
        <taxon>Bacteria</taxon>
        <taxon>Pseudomonadati</taxon>
        <taxon>Pseudomonadota</taxon>
        <taxon>Alphaproteobacteria</taxon>
        <taxon>Rhodobacterales</taxon>
        <taxon>Paracoccaceae</taxon>
        <taxon>Rhodovulum</taxon>
    </lineage>
</organism>
<evidence type="ECO:0000259" key="4">
    <source>
        <dbReference type="PROSITE" id="PS51123"/>
    </source>
</evidence>
<keyword evidence="2" id="KW-0472">Membrane</keyword>
<reference evidence="5 6" key="1">
    <citation type="submission" date="2024-06" db="EMBL/GenBank/DDBJ databases">
        <title>Genome of Rhodovulum iodosum, a marine photoferrotroph.</title>
        <authorList>
            <person name="Bianchini G."/>
            <person name="Nikeleit V."/>
            <person name="Kappler A."/>
            <person name="Bryce C."/>
            <person name="Sanchez-Baracaldo P."/>
        </authorList>
    </citation>
    <scope>NUCLEOTIDE SEQUENCE [LARGE SCALE GENOMIC DNA]</scope>
    <source>
        <strain evidence="5 6">UT/N1</strain>
    </source>
</reference>
<dbReference type="PROSITE" id="PS51123">
    <property type="entry name" value="OMPA_2"/>
    <property type="match status" value="1"/>
</dbReference>
<evidence type="ECO:0000256" key="3">
    <source>
        <dbReference type="SAM" id="SignalP"/>
    </source>
</evidence>
<dbReference type="Gene3D" id="3.30.1330.60">
    <property type="entry name" value="OmpA-like domain"/>
    <property type="match status" value="1"/>
</dbReference>
<dbReference type="Pfam" id="PF12849">
    <property type="entry name" value="PBP_like_2"/>
    <property type="match status" value="1"/>
</dbReference>
<dbReference type="SUPFAM" id="SSF103088">
    <property type="entry name" value="OmpA-like"/>
    <property type="match status" value="1"/>
</dbReference>
<dbReference type="CDD" id="cd07185">
    <property type="entry name" value="OmpA_C-like"/>
    <property type="match status" value="1"/>
</dbReference>
<keyword evidence="6" id="KW-1185">Reference proteome</keyword>
<dbReference type="Gene3D" id="3.40.190.10">
    <property type="entry name" value="Periplasmic binding protein-like II"/>
    <property type="match status" value="2"/>
</dbReference>
<dbReference type="RefSeq" id="WP_125408383.1">
    <property type="nucleotide sequence ID" value="NZ_JBEHHI010000001.1"/>
</dbReference>
<dbReference type="PANTHER" id="PTHR30570:SF1">
    <property type="entry name" value="PHOSPHATE-BINDING PROTEIN PSTS"/>
    <property type="match status" value="1"/>
</dbReference>
<dbReference type="InterPro" id="IPR024370">
    <property type="entry name" value="PBP_domain"/>
</dbReference>
<feature type="chain" id="PRO_5045493869" evidence="3">
    <location>
        <begin position="25"/>
        <end position="514"/>
    </location>
</feature>
<accession>A0ABV3XRR9</accession>
<dbReference type="Proteomes" id="UP001560019">
    <property type="component" value="Unassembled WGS sequence"/>
</dbReference>
<evidence type="ECO:0000313" key="6">
    <source>
        <dbReference type="Proteomes" id="UP001560019"/>
    </source>
</evidence>
<evidence type="ECO:0000313" key="5">
    <source>
        <dbReference type="EMBL" id="MEX5728021.1"/>
    </source>
</evidence>
<evidence type="ECO:0000256" key="2">
    <source>
        <dbReference type="PROSITE-ProRule" id="PRU00473"/>
    </source>
</evidence>
<dbReference type="InterPro" id="IPR036737">
    <property type="entry name" value="OmpA-like_sf"/>
</dbReference>
<feature type="domain" description="OmpA-like" evidence="4">
    <location>
        <begin position="394"/>
        <end position="514"/>
    </location>
</feature>
<dbReference type="EMBL" id="JBEHHI010000001">
    <property type="protein sequence ID" value="MEX5728021.1"/>
    <property type="molecule type" value="Genomic_DNA"/>
</dbReference>
<dbReference type="PANTHER" id="PTHR30570">
    <property type="entry name" value="PERIPLASMIC PHOSPHATE BINDING COMPONENT OF PHOSPHATE ABC TRANSPORTER"/>
    <property type="match status" value="1"/>
</dbReference>
<evidence type="ECO:0000256" key="1">
    <source>
        <dbReference type="ARBA" id="ARBA00022729"/>
    </source>
</evidence>
<dbReference type="SUPFAM" id="SSF53850">
    <property type="entry name" value="Periplasmic binding protein-like II"/>
    <property type="match status" value="1"/>
</dbReference>
<proteinExistence type="predicted"/>
<comment type="caution">
    <text evidence="5">The sequence shown here is derived from an EMBL/GenBank/DDBJ whole genome shotgun (WGS) entry which is preliminary data.</text>
</comment>
<dbReference type="Pfam" id="PF00691">
    <property type="entry name" value="OmpA"/>
    <property type="match status" value="1"/>
</dbReference>
<dbReference type="InterPro" id="IPR050811">
    <property type="entry name" value="Phosphate_ABC_transporter"/>
</dbReference>
<sequence length="514" mass="54547">MRFFPGAAFIAAFFLCFCLSAAQAQEVTLKSRDGAVTIHGTLRGFDGEFYRVETIYGLLTVDGQRVLCDGAACPGPEARVAAFAFSGAREMGQVLMPALVEAYAAERGLTMRRRVEDAAHFTYALRDAEGATVARIRFRATTTDEGFADLLAGEADLVMAARPASPTELALARDAGLGDLADPARRRVVALDAVVPVVARDNPVTEIDEASLRAVLTGEITDWGALGGPDGAIALHGLAPGAGLLQTVARRLETPLPAQHRHADSAALADAVAADPAAFGLAYWSEAGNARALSLAGGCGMPARATRQSIKTEDYPLTAPLFLYSAARRMPPFARAFLAFLDTPDAQAVIRRAGYVDLSREAIPLAHQGQRLAYAIAAAGDEVPLSELKRLVTRVEGAARLTPTFRFEGGEAQLDAQSFANIAALARAIEAGAFQGQTLMFLGFSDGRGPAAANRGIARARAEAVRDAVMAAATLADRSHLRILVDAFGEALPNACDEFDWGRRANRRVEVWLR</sequence>
<name>A0ABV3XRR9_9RHOB</name>
<protein>
    <submittedName>
        <fullName evidence="5">Phosphate transport system substrate-binding protein</fullName>
    </submittedName>
</protein>
<keyword evidence="1 3" id="KW-0732">Signal</keyword>
<gene>
    <name evidence="5" type="ORF">Ga0609869_001374</name>
</gene>